<dbReference type="Gene3D" id="3.40.50.10810">
    <property type="entry name" value="Tandem AAA-ATPase domain"/>
    <property type="match status" value="2"/>
</dbReference>
<evidence type="ECO:0000313" key="7">
    <source>
        <dbReference type="Proteomes" id="UP000799776"/>
    </source>
</evidence>
<dbReference type="SUPFAM" id="SSF52540">
    <property type="entry name" value="P-loop containing nucleoside triphosphate hydrolases"/>
    <property type="match status" value="2"/>
</dbReference>
<feature type="region of interest" description="Disordered" evidence="4">
    <location>
        <begin position="1166"/>
        <end position="1202"/>
    </location>
</feature>
<dbReference type="PANTHER" id="PTHR45626">
    <property type="entry name" value="TRANSCRIPTION TERMINATION FACTOR 2-RELATED"/>
    <property type="match status" value="1"/>
</dbReference>
<gene>
    <name evidence="6" type="ORF">K490DRAFT_35292</name>
</gene>
<evidence type="ECO:0000313" key="6">
    <source>
        <dbReference type="EMBL" id="KAF2090200.1"/>
    </source>
</evidence>
<dbReference type="InterPro" id="IPR001650">
    <property type="entry name" value="Helicase_C-like"/>
</dbReference>
<dbReference type="Pfam" id="PF00271">
    <property type="entry name" value="Helicase_C"/>
    <property type="match status" value="1"/>
</dbReference>
<dbReference type="InterPro" id="IPR014001">
    <property type="entry name" value="Helicase_ATP-bd"/>
</dbReference>
<keyword evidence="3" id="KW-0067">ATP-binding</keyword>
<dbReference type="Pfam" id="PF00176">
    <property type="entry name" value="SNF2-rel_dom"/>
    <property type="match status" value="1"/>
</dbReference>
<proteinExistence type="predicted"/>
<evidence type="ECO:0000259" key="5">
    <source>
        <dbReference type="PROSITE" id="PS51194"/>
    </source>
</evidence>
<dbReference type="InterPro" id="IPR050628">
    <property type="entry name" value="SNF2_RAD54_helicase_TF"/>
</dbReference>
<accession>A0A9P4HW08</accession>
<keyword evidence="2" id="KW-0378">Hydrolase</keyword>
<dbReference type="Gene3D" id="3.40.50.300">
    <property type="entry name" value="P-loop containing nucleotide triphosphate hydrolases"/>
    <property type="match status" value="1"/>
</dbReference>
<dbReference type="GO" id="GO:0008094">
    <property type="term" value="F:ATP-dependent activity, acting on DNA"/>
    <property type="evidence" value="ECO:0007669"/>
    <property type="project" value="TreeGrafter"/>
</dbReference>
<dbReference type="PANTHER" id="PTHR45626:SF51">
    <property type="entry name" value="SNF2-RELATED DOMAIN-CONTAINING PROTEIN"/>
    <property type="match status" value="1"/>
</dbReference>
<dbReference type="CDD" id="cd18793">
    <property type="entry name" value="SF2_C_SNF"/>
    <property type="match status" value="1"/>
</dbReference>
<dbReference type="InterPro" id="IPR000330">
    <property type="entry name" value="SNF2_N"/>
</dbReference>
<feature type="region of interest" description="Disordered" evidence="4">
    <location>
        <begin position="15"/>
        <end position="79"/>
    </location>
</feature>
<feature type="compositionally biased region" description="Low complexity" evidence="4">
    <location>
        <begin position="51"/>
        <end position="65"/>
    </location>
</feature>
<evidence type="ECO:0000256" key="2">
    <source>
        <dbReference type="ARBA" id="ARBA00022801"/>
    </source>
</evidence>
<dbReference type="GO" id="GO:0016787">
    <property type="term" value="F:hydrolase activity"/>
    <property type="evidence" value="ECO:0007669"/>
    <property type="project" value="UniProtKB-KW"/>
</dbReference>
<name>A0A9P4HW08_9PEZI</name>
<feature type="compositionally biased region" description="Basic and acidic residues" evidence="4">
    <location>
        <begin position="898"/>
        <end position="935"/>
    </location>
</feature>
<sequence>MSLTAGTCATWRAATSRNRQSLSFAEDGSLRDPERTEASFPQIEDDHDSSRPCSDSSSPATSTSAAVENLPTKPQSGSYSRSRSFPDFELYLPLGCLVVQVGESAARISAREWTDIGPEFISSQGAIPAQLQGDLLKLLKARWIKTRVIRAGSTETMIIRVHVLPEDVGRGYVDRTPRAQQLALEHVLDSIDVSSEAWFGRSQGNGSKFDRWATPEHSSLFYLFNTLPSPAPSPENVSNLYSRVAMEELLEGRVQGLRTELYPFQARTSALMLQREAASKPFLDPRLETRTAPDGSQLIYCPNSTTFLKEPRQYESSQGGILAESMGYGKTVIAISLILATRCHFPQKPALGQTGIPVRTHTGSLLQMSASAAGRHNIHWKADLLRREMATGECFAECEKALQKTVYYKVASETVRRHRRSRKPPPQRYQLCSGTIIVVPRNLIHQWQSELRKHVEEGELKVLVMDESYKVLPPSAELATFDIVLFDRTRFEAELSDGSDAQGRRRASAVSRYCDCPYIGATRTRDCTCLRVEEVYNSPLKKLHWLRIMIDEGHGFSSPNSNAVLVAQKLVRAERRWVISGTPAKDELLGVEIDLASNDYTNTDKDVRSVQKEALAKRKMFDAMESQKAVHSLGNLAVHFLQTRPWANMDRKERNNWVDHMYRHEDTQRRTFSSFSLCMRQTLEQLIVKTQIDDVERDIDLPPLTHRVVYLEPSYYDKVSANNFVLVLTSNAVTSERTDIDYLFHPKSQKARNQLITNLRTSNCFWTGFTHDDIHHAVGHGQRYLEKDSNCSQEDRNLLALCMGLAQDYCLSSEHWKAMSATHEFGLFVEDWPQNSPTWSLSNSEPSLYGVTQLLQAQKLVNSRTPTDYMNGFDKAGSDAVAKVFSSLNSRPKAIPKKKQDNTTPKEAEATQTLDSKRKVTAKDEGNPTSKKTEAPQKTPRKRSRFVDSGEELPFDSPLRRTRVVGTVSAKMTYLLEQVMTYYEQEKILIFFDADNTAYYLAQCLDLLAVKHEIYAKGLSNEMRSRYIVNFDKDDTIRVLLMDVRLGALGLNINQASRVYFINPVCRPSIEAQAIKRAHRIGQTKPVHVETLILRGTIEDAMFERSKSMTRNEHMEAKTLEDDQKITEIIQQARPLHIRLDEARGDNGMARLKTPQQLFGRPGRLAAQHSPMKNSEKKKQKIDNFDADQDQQTMEFMDIPPR</sequence>
<feature type="region of interest" description="Disordered" evidence="4">
    <location>
        <begin position="891"/>
        <end position="952"/>
    </location>
</feature>
<reference evidence="6" key="1">
    <citation type="journal article" date="2020" name="Stud. Mycol.">
        <title>101 Dothideomycetes genomes: a test case for predicting lifestyles and emergence of pathogens.</title>
        <authorList>
            <person name="Haridas S."/>
            <person name="Albert R."/>
            <person name="Binder M."/>
            <person name="Bloem J."/>
            <person name="Labutti K."/>
            <person name="Salamov A."/>
            <person name="Andreopoulos B."/>
            <person name="Baker S."/>
            <person name="Barry K."/>
            <person name="Bills G."/>
            <person name="Bluhm B."/>
            <person name="Cannon C."/>
            <person name="Castanera R."/>
            <person name="Culley D."/>
            <person name="Daum C."/>
            <person name="Ezra D."/>
            <person name="Gonzalez J."/>
            <person name="Henrissat B."/>
            <person name="Kuo A."/>
            <person name="Liang C."/>
            <person name="Lipzen A."/>
            <person name="Lutzoni F."/>
            <person name="Magnuson J."/>
            <person name="Mondo S."/>
            <person name="Nolan M."/>
            <person name="Ohm R."/>
            <person name="Pangilinan J."/>
            <person name="Park H.-J."/>
            <person name="Ramirez L."/>
            <person name="Alfaro M."/>
            <person name="Sun H."/>
            <person name="Tritt A."/>
            <person name="Yoshinaga Y."/>
            <person name="Zwiers L.-H."/>
            <person name="Turgeon B."/>
            <person name="Goodwin S."/>
            <person name="Spatafora J."/>
            <person name="Crous P."/>
            <person name="Grigoriev I."/>
        </authorList>
    </citation>
    <scope>NUCLEOTIDE SEQUENCE</scope>
    <source>
        <strain evidence="6">CBS 121410</strain>
    </source>
</reference>
<dbReference type="SMART" id="SM00487">
    <property type="entry name" value="DEXDc"/>
    <property type="match status" value="1"/>
</dbReference>
<dbReference type="Proteomes" id="UP000799776">
    <property type="component" value="Unassembled WGS sequence"/>
</dbReference>
<keyword evidence="1" id="KW-0547">Nucleotide-binding</keyword>
<dbReference type="PROSITE" id="PS51194">
    <property type="entry name" value="HELICASE_CTER"/>
    <property type="match status" value="1"/>
</dbReference>
<dbReference type="EMBL" id="ML978713">
    <property type="protein sequence ID" value="KAF2090200.1"/>
    <property type="molecule type" value="Genomic_DNA"/>
</dbReference>
<evidence type="ECO:0000256" key="3">
    <source>
        <dbReference type="ARBA" id="ARBA00022840"/>
    </source>
</evidence>
<dbReference type="InterPro" id="IPR027417">
    <property type="entry name" value="P-loop_NTPase"/>
</dbReference>
<feature type="domain" description="Helicase C-terminal" evidence="5">
    <location>
        <begin position="975"/>
        <end position="1130"/>
    </location>
</feature>
<dbReference type="InterPro" id="IPR038718">
    <property type="entry name" value="SNF2-like_sf"/>
</dbReference>
<evidence type="ECO:0000256" key="4">
    <source>
        <dbReference type="SAM" id="MobiDB-lite"/>
    </source>
</evidence>
<organism evidence="6 7">
    <name type="scientific">Saccharata proteae CBS 121410</name>
    <dbReference type="NCBI Taxonomy" id="1314787"/>
    <lineage>
        <taxon>Eukaryota</taxon>
        <taxon>Fungi</taxon>
        <taxon>Dikarya</taxon>
        <taxon>Ascomycota</taxon>
        <taxon>Pezizomycotina</taxon>
        <taxon>Dothideomycetes</taxon>
        <taxon>Dothideomycetes incertae sedis</taxon>
        <taxon>Botryosphaeriales</taxon>
        <taxon>Saccharataceae</taxon>
        <taxon>Saccharata</taxon>
    </lineage>
</organism>
<dbReference type="GO" id="GO:0005634">
    <property type="term" value="C:nucleus"/>
    <property type="evidence" value="ECO:0007669"/>
    <property type="project" value="TreeGrafter"/>
</dbReference>
<feature type="compositionally biased region" description="Basic and acidic residues" evidence="4">
    <location>
        <begin position="28"/>
        <end position="37"/>
    </location>
</feature>
<dbReference type="InterPro" id="IPR049730">
    <property type="entry name" value="SNF2/RAD54-like_C"/>
</dbReference>
<keyword evidence="7" id="KW-1185">Reference proteome</keyword>
<dbReference type="GO" id="GO:0005524">
    <property type="term" value="F:ATP binding"/>
    <property type="evidence" value="ECO:0007669"/>
    <property type="project" value="UniProtKB-KW"/>
</dbReference>
<feature type="compositionally biased region" description="Basic and acidic residues" evidence="4">
    <location>
        <begin position="1174"/>
        <end position="1184"/>
    </location>
</feature>
<dbReference type="GO" id="GO:0006281">
    <property type="term" value="P:DNA repair"/>
    <property type="evidence" value="ECO:0007669"/>
    <property type="project" value="TreeGrafter"/>
</dbReference>
<dbReference type="AlphaFoldDB" id="A0A9P4HW08"/>
<protein>
    <recommendedName>
        <fullName evidence="5">Helicase C-terminal domain-containing protein</fullName>
    </recommendedName>
</protein>
<comment type="caution">
    <text evidence="6">The sequence shown here is derived from an EMBL/GenBank/DDBJ whole genome shotgun (WGS) entry which is preliminary data.</text>
</comment>
<dbReference type="OrthoDB" id="2801544at2759"/>
<evidence type="ECO:0000256" key="1">
    <source>
        <dbReference type="ARBA" id="ARBA00022741"/>
    </source>
</evidence>